<dbReference type="FunFam" id="1.20.1720.10:FF:000013">
    <property type="entry name" value="Related to multidrug resistance proteins"/>
    <property type="match status" value="1"/>
</dbReference>
<feature type="transmembrane region" description="Helical" evidence="8">
    <location>
        <begin position="399"/>
        <end position="418"/>
    </location>
</feature>
<evidence type="ECO:0000256" key="2">
    <source>
        <dbReference type="ARBA" id="ARBA00008335"/>
    </source>
</evidence>
<evidence type="ECO:0000256" key="8">
    <source>
        <dbReference type="SAM" id="Phobius"/>
    </source>
</evidence>
<dbReference type="OrthoDB" id="2147446at2759"/>
<proteinExistence type="inferred from homology"/>
<feature type="transmembrane region" description="Helical" evidence="8">
    <location>
        <begin position="227"/>
        <end position="247"/>
    </location>
</feature>
<dbReference type="PANTHER" id="PTHR23501:SF191">
    <property type="entry name" value="VACUOLAR BASIC AMINO ACID TRANSPORTER 4"/>
    <property type="match status" value="1"/>
</dbReference>
<dbReference type="GO" id="GO:0005886">
    <property type="term" value="C:plasma membrane"/>
    <property type="evidence" value="ECO:0007669"/>
    <property type="project" value="TreeGrafter"/>
</dbReference>
<comment type="subcellular location">
    <subcellularLocation>
        <location evidence="1">Endomembrane system</location>
        <topology evidence="1">Multi-pass membrane protein</topology>
    </subcellularLocation>
</comment>
<evidence type="ECO:0000313" key="11">
    <source>
        <dbReference type="Proteomes" id="UP000070544"/>
    </source>
</evidence>
<feature type="transmembrane region" description="Helical" evidence="8">
    <location>
        <begin position="454"/>
        <end position="475"/>
    </location>
</feature>
<feature type="transmembrane region" description="Helical" evidence="8">
    <location>
        <begin position="370"/>
        <end position="387"/>
    </location>
</feature>
<dbReference type="Gene3D" id="1.20.1250.20">
    <property type="entry name" value="MFS general substrate transporter like domains"/>
    <property type="match status" value="1"/>
</dbReference>
<keyword evidence="3" id="KW-0813">Transport</keyword>
<dbReference type="GO" id="GO:0022857">
    <property type="term" value="F:transmembrane transporter activity"/>
    <property type="evidence" value="ECO:0007669"/>
    <property type="project" value="InterPro"/>
</dbReference>
<dbReference type="EMBL" id="KQ965849">
    <property type="protein sequence ID" value="KXS09794.1"/>
    <property type="molecule type" value="Genomic_DNA"/>
</dbReference>
<evidence type="ECO:0000256" key="7">
    <source>
        <dbReference type="SAM" id="MobiDB-lite"/>
    </source>
</evidence>
<feature type="transmembrane region" description="Helical" evidence="8">
    <location>
        <begin position="535"/>
        <end position="554"/>
    </location>
</feature>
<dbReference type="Pfam" id="PF07690">
    <property type="entry name" value="MFS_1"/>
    <property type="match status" value="1"/>
</dbReference>
<dbReference type="SUPFAM" id="SSF103473">
    <property type="entry name" value="MFS general substrate transporter"/>
    <property type="match status" value="1"/>
</dbReference>
<dbReference type="AlphaFoldDB" id="A0A138ZZ61"/>
<dbReference type="GO" id="GO:0012505">
    <property type="term" value="C:endomembrane system"/>
    <property type="evidence" value="ECO:0007669"/>
    <property type="project" value="UniProtKB-SubCell"/>
</dbReference>
<evidence type="ECO:0000256" key="4">
    <source>
        <dbReference type="ARBA" id="ARBA00022692"/>
    </source>
</evidence>
<dbReference type="Proteomes" id="UP000070544">
    <property type="component" value="Unassembled WGS sequence"/>
</dbReference>
<dbReference type="InterPro" id="IPR020846">
    <property type="entry name" value="MFS_dom"/>
</dbReference>
<gene>
    <name evidence="10" type="ORF">M427DRAFT_38344</name>
</gene>
<evidence type="ECO:0000256" key="5">
    <source>
        <dbReference type="ARBA" id="ARBA00022989"/>
    </source>
</evidence>
<reference evidence="10 11" key="1">
    <citation type="journal article" date="2015" name="Genome Biol. Evol.">
        <title>Phylogenomic analyses indicate that early fungi evolved digesting cell walls of algal ancestors of land plants.</title>
        <authorList>
            <person name="Chang Y."/>
            <person name="Wang S."/>
            <person name="Sekimoto S."/>
            <person name="Aerts A.L."/>
            <person name="Choi C."/>
            <person name="Clum A."/>
            <person name="LaButti K.M."/>
            <person name="Lindquist E.A."/>
            <person name="Yee Ngan C."/>
            <person name="Ohm R.A."/>
            <person name="Salamov A.A."/>
            <person name="Grigoriev I.V."/>
            <person name="Spatafora J.W."/>
            <person name="Berbee M.L."/>
        </authorList>
    </citation>
    <scope>NUCLEOTIDE SEQUENCE [LARGE SCALE GENOMIC DNA]</scope>
    <source>
        <strain evidence="10 11">JEL478</strain>
    </source>
</reference>
<feature type="transmembrane region" description="Helical" evidence="8">
    <location>
        <begin position="290"/>
        <end position="309"/>
    </location>
</feature>
<evidence type="ECO:0000313" key="10">
    <source>
        <dbReference type="EMBL" id="KXS09794.1"/>
    </source>
</evidence>
<keyword evidence="5 8" id="KW-1133">Transmembrane helix</keyword>
<dbReference type="CDD" id="cd17502">
    <property type="entry name" value="MFS_Azr1_MDR_like"/>
    <property type="match status" value="1"/>
</dbReference>
<protein>
    <submittedName>
        <fullName evidence="10">MFS general substrate transporter</fullName>
    </submittedName>
</protein>
<feature type="transmembrane region" description="Helical" evidence="8">
    <location>
        <begin position="135"/>
        <end position="154"/>
    </location>
</feature>
<feature type="transmembrane region" description="Helical" evidence="8">
    <location>
        <begin position="193"/>
        <end position="215"/>
    </location>
</feature>
<comment type="similarity">
    <text evidence="2">Belongs to the major facilitator superfamily.</text>
</comment>
<dbReference type="PRINTS" id="PR01036">
    <property type="entry name" value="TCRTETB"/>
</dbReference>
<dbReference type="InterPro" id="IPR036259">
    <property type="entry name" value="MFS_trans_sf"/>
</dbReference>
<feature type="region of interest" description="Disordered" evidence="7">
    <location>
        <begin position="1"/>
        <end position="49"/>
    </location>
</feature>
<evidence type="ECO:0000256" key="6">
    <source>
        <dbReference type="ARBA" id="ARBA00023136"/>
    </source>
</evidence>
<feature type="transmembrane region" description="Helical" evidence="8">
    <location>
        <begin position="160"/>
        <end position="181"/>
    </location>
</feature>
<keyword evidence="6 8" id="KW-0472">Membrane</keyword>
<accession>A0A138ZZ61</accession>
<feature type="transmembrane region" description="Helical" evidence="8">
    <location>
        <begin position="69"/>
        <end position="96"/>
    </location>
</feature>
<sequence>MAETDKLAQSDARAAEASQETVVGIAAPDDEKAKDAEADAAPPASKDTGAANVRTAENGLSYTPVQFGLLFIGLALVVFLAALDQTIVAVAIPAIVTDFKTFSGLSWIGTAYFLASTPLIPTYGKLADIFGRKPVFIVGITLFEAGSLICGLAPSMPVLIVGRAVAGLGGGGMLPMVIIIISDVVPLRDRPKFQGIIGACFGLASVAGPLMGGAFTDKLSWRWCFLINLPVGALTVFVVFVYLRLPIPQGDIRAKLAKIDLLGTFWLSAAAVLIVYALTAGGGDYPWNSAPIISMIVLAVVSAVVFAVVEVKFVKHPLIPRELWENRYVIAVWVCAFFLGMTFFSISYYLPIYFQVVNGNTATEAGIHTIPLILGLVFLAITSGIAISKTGYTTPFIHVGAAIIMVGAGLISMMNATSGPGMQIGYLVVAGVGMGLNIQSINLNGQGVVEPRQLATMISSFSFFQILGAVFGIAINGTIFSNALSSKLESVLPSATLIEFVKNNPSKIHAAVDTGTLPAILLEPITTAFTDSLSLVFKTAVATGGALFLASFLLKRNRLQKKAEGGVDMAPV</sequence>
<name>A0A138ZZ61_GONPJ</name>
<dbReference type="InterPro" id="IPR011701">
    <property type="entry name" value="MFS"/>
</dbReference>
<dbReference type="PANTHER" id="PTHR23501">
    <property type="entry name" value="MAJOR FACILITATOR SUPERFAMILY"/>
    <property type="match status" value="1"/>
</dbReference>
<feature type="transmembrane region" description="Helical" evidence="8">
    <location>
        <begin position="102"/>
        <end position="123"/>
    </location>
</feature>
<dbReference type="Gene3D" id="1.20.1720.10">
    <property type="entry name" value="Multidrug resistance protein D"/>
    <property type="match status" value="1"/>
</dbReference>
<feature type="transmembrane region" description="Helical" evidence="8">
    <location>
        <begin position="330"/>
        <end position="350"/>
    </location>
</feature>
<organism evidence="10 11">
    <name type="scientific">Gonapodya prolifera (strain JEL478)</name>
    <name type="common">Monoblepharis prolifera</name>
    <dbReference type="NCBI Taxonomy" id="1344416"/>
    <lineage>
        <taxon>Eukaryota</taxon>
        <taxon>Fungi</taxon>
        <taxon>Fungi incertae sedis</taxon>
        <taxon>Chytridiomycota</taxon>
        <taxon>Chytridiomycota incertae sedis</taxon>
        <taxon>Monoblepharidomycetes</taxon>
        <taxon>Monoblepharidales</taxon>
        <taxon>Gonapodyaceae</taxon>
        <taxon>Gonapodya</taxon>
    </lineage>
</organism>
<feature type="domain" description="Major facilitator superfamily (MFS) profile" evidence="9">
    <location>
        <begin position="70"/>
        <end position="557"/>
    </location>
</feature>
<evidence type="ECO:0000259" key="9">
    <source>
        <dbReference type="PROSITE" id="PS50850"/>
    </source>
</evidence>
<dbReference type="PROSITE" id="PS50850">
    <property type="entry name" value="MFS"/>
    <property type="match status" value="1"/>
</dbReference>
<keyword evidence="4 8" id="KW-0812">Transmembrane</keyword>
<evidence type="ECO:0000256" key="1">
    <source>
        <dbReference type="ARBA" id="ARBA00004127"/>
    </source>
</evidence>
<feature type="transmembrane region" description="Helical" evidence="8">
    <location>
        <begin position="259"/>
        <end position="278"/>
    </location>
</feature>
<evidence type="ECO:0000256" key="3">
    <source>
        <dbReference type="ARBA" id="ARBA00022448"/>
    </source>
</evidence>
<keyword evidence="11" id="KW-1185">Reference proteome</keyword>
<feature type="transmembrane region" description="Helical" evidence="8">
    <location>
        <begin position="424"/>
        <end position="442"/>
    </location>
</feature>